<keyword evidence="1" id="KW-0472">Membrane</keyword>
<feature type="transmembrane region" description="Helical" evidence="1">
    <location>
        <begin position="42"/>
        <end position="64"/>
    </location>
</feature>
<accession>A0A9W6QGN4</accession>
<sequence length="300" mass="33273">MAEPRRDATSRVADLLSSPLVNGVFGFIGVATPLVGWLGDSISLHAVVVVETALVLLLVTGHIWMRRVYITLRRANNRNMDDAKYFDLVRSQLERELISDFGEIADGHLQVYAGEVPRLSVLLFQSLIDSGTEPQRVLAADLTTNPNLLTQRREYLAVNRRLIEAGGTINRLFIAYAADLVREDYARALLQLVNHHRSLGVTCGIAVRDRLRADQAVDFVVVSRAAVLVEEDQGDADYTRGRSSVYFKQVDRWTGRFESIWGHGAGAAPFVLQAYEAVARPMLDAAAWDEAKAAEAVERL</sequence>
<keyword evidence="1" id="KW-1133">Transmembrane helix</keyword>
<evidence type="ECO:0000256" key="1">
    <source>
        <dbReference type="SAM" id="Phobius"/>
    </source>
</evidence>
<organism evidence="2 3">
    <name type="scientific">Kitasatospora phosalacinea</name>
    <dbReference type="NCBI Taxonomy" id="2065"/>
    <lineage>
        <taxon>Bacteria</taxon>
        <taxon>Bacillati</taxon>
        <taxon>Actinomycetota</taxon>
        <taxon>Actinomycetes</taxon>
        <taxon>Kitasatosporales</taxon>
        <taxon>Streptomycetaceae</taxon>
        <taxon>Kitasatospora</taxon>
    </lineage>
</organism>
<evidence type="ECO:0000313" key="2">
    <source>
        <dbReference type="EMBL" id="GLW74483.1"/>
    </source>
</evidence>
<feature type="transmembrane region" description="Helical" evidence="1">
    <location>
        <begin position="12"/>
        <end position="36"/>
    </location>
</feature>
<evidence type="ECO:0000313" key="3">
    <source>
        <dbReference type="Proteomes" id="UP001165041"/>
    </source>
</evidence>
<proteinExistence type="predicted"/>
<gene>
    <name evidence="2" type="ORF">Kpho02_67810</name>
</gene>
<protein>
    <submittedName>
        <fullName evidence="2">Uncharacterized protein</fullName>
    </submittedName>
</protein>
<comment type="caution">
    <text evidence="2">The sequence shown here is derived from an EMBL/GenBank/DDBJ whole genome shotgun (WGS) entry which is preliminary data.</text>
</comment>
<keyword evidence="1" id="KW-0812">Transmembrane</keyword>
<reference evidence="2" key="1">
    <citation type="submission" date="2023-02" db="EMBL/GenBank/DDBJ databases">
        <title>Kitasatospora phosalacinea NBRC 14627.</title>
        <authorList>
            <person name="Ichikawa N."/>
            <person name="Sato H."/>
            <person name="Tonouchi N."/>
        </authorList>
    </citation>
    <scope>NUCLEOTIDE SEQUENCE</scope>
    <source>
        <strain evidence="2">NBRC 14627</strain>
    </source>
</reference>
<name>A0A9W6QGN4_9ACTN</name>
<dbReference type="RefSeq" id="WP_285740065.1">
    <property type="nucleotide sequence ID" value="NZ_BSSA01000035.1"/>
</dbReference>
<dbReference type="Proteomes" id="UP001165041">
    <property type="component" value="Unassembled WGS sequence"/>
</dbReference>
<dbReference type="EMBL" id="BSSA01000035">
    <property type="protein sequence ID" value="GLW74483.1"/>
    <property type="molecule type" value="Genomic_DNA"/>
</dbReference>
<dbReference type="AlphaFoldDB" id="A0A9W6QGN4"/>